<dbReference type="PANTHER" id="PTHR11102:SF160">
    <property type="entry name" value="ERAD-ASSOCIATED E3 UBIQUITIN-PROTEIN LIGASE COMPONENT HRD3"/>
    <property type="match status" value="1"/>
</dbReference>
<evidence type="ECO:0000256" key="1">
    <source>
        <dbReference type="ARBA" id="ARBA00038101"/>
    </source>
</evidence>
<dbReference type="OrthoDB" id="2316077at2759"/>
<comment type="similarity">
    <text evidence="1">Belongs to the sel-1 family.</text>
</comment>
<protein>
    <submittedName>
        <fullName evidence="3">16329_t:CDS:1</fullName>
    </submittedName>
</protein>
<keyword evidence="4" id="KW-1185">Reference proteome</keyword>
<proteinExistence type="inferred from homology"/>
<dbReference type="EMBL" id="CAMKVN010000298">
    <property type="protein sequence ID" value="CAI2166374.1"/>
    <property type="molecule type" value="Genomic_DNA"/>
</dbReference>
<dbReference type="InterPro" id="IPR050767">
    <property type="entry name" value="Sel1_AlgK"/>
</dbReference>
<feature type="region of interest" description="Disordered" evidence="2">
    <location>
        <begin position="1"/>
        <end position="27"/>
    </location>
</feature>
<evidence type="ECO:0000313" key="3">
    <source>
        <dbReference type="EMBL" id="CAI2166374.1"/>
    </source>
</evidence>
<dbReference type="InterPro" id="IPR006597">
    <property type="entry name" value="Sel1-like"/>
</dbReference>
<evidence type="ECO:0000256" key="2">
    <source>
        <dbReference type="SAM" id="MobiDB-lite"/>
    </source>
</evidence>
<feature type="compositionally biased region" description="Low complexity" evidence="2">
    <location>
        <begin position="15"/>
        <end position="26"/>
    </location>
</feature>
<gene>
    <name evidence="3" type="ORF">FWILDA_LOCUS2541</name>
</gene>
<dbReference type="PANTHER" id="PTHR11102">
    <property type="entry name" value="SEL-1-LIKE PROTEIN"/>
    <property type="match status" value="1"/>
</dbReference>
<accession>A0A9W4WRC9</accession>
<reference evidence="3" key="1">
    <citation type="submission" date="2022-08" db="EMBL/GenBank/DDBJ databases">
        <authorList>
            <person name="Kallberg Y."/>
            <person name="Tangrot J."/>
            <person name="Rosling A."/>
        </authorList>
    </citation>
    <scope>NUCLEOTIDE SEQUENCE</scope>
    <source>
        <strain evidence="3">Wild A</strain>
    </source>
</reference>
<name>A0A9W4WRC9_9GLOM</name>
<dbReference type="InterPro" id="IPR011990">
    <property type="entry name" value="TPR-like_helical_dom_sf"/>
</dbReference>
<dbReference type="Pfam" id="PF08238">
    <property type="entry name" value="Sel1"/>
    <property type="match status" value="3"/>
</dbReference>
<comment type="caution">
    <text evidence="3">The sequence shown here is derived from an EMBL/GenBank/DDBJ whole genome shotgun (WGS) entry which is preliminary data.</text>
</comment>
<dbReference type="SMART" id="SM00671">
    <property type="entry name" value="SEL1"/>
    <property type="match status" value="4"/>
</dbReference>
<dbReference type="Proteomes" id="UP001153678">
    <property type="component" value="Unassembled WGS sequence"/>
</dbReference>
<sequence>MSELTEIENGSIAESSSLNTKSTKSSIPYERSIRTASLFTESTRASSQNTEYDKYDEPFNLNSEQRKRENAFLGYYECLNSGNSKLNIPTMSISTARIDLHEVISRKQVMKEGRHLILAKIKESPQIKNVSLFIITGKGRKRHGEFSGKKFNQFPAWMQDENIVNLLGGNPVKGLGTYEVVLKKTMDSSDASENSDINETILNKWKENSKAKNDVTYKMALAGFFMKGNKNDFAKTKKCYLEAKNLYLQAAKLNSIEANLCLGYIYSLGLTQKNDYKPKKAKKIFKNVASKTSATNELIAGMAMRNIATLFHNSAIEPSLLERFKNISVRDKKQLNLKKAEKWYKRSSDKNDSKSAYNLGLLYEGYDGFKENKGEAEDWFRKAVNFNKNNLHAKAKLGRILINKGDTDEHKRNEGIEMLKEAAEDGLVMGQVFLGRAYEEGIITEGKAKDYKKAVKFYSKAAWQNRGYYSHVAQYRLVELKTKIHIENIDAINELYTKELDYGYIESEEKLKKFFL</sequence>
<dbReference type="Gene3D" id="1.25.40.10">
    <property type="entry name" value="Tetratricopeptide repeat domain"/>
    <property type="match status" value="2"/>
</dbReference>
<evidence type="ECO:0000313" key="4">
    <source>
        <dbReference type="Proteomes" id="UP001153678"/>
    </source>
</evidence>
<dbReference type="SUPFAM" id="SSF81901">
    <property type="entry name" value="HCP-like"/>
    <property type="match status" value="1"/>
</dbReference>
<dbReference type="AlphaFoldDB" id="A0A9W4WRC9"/>
<organism evidence="3 4">
    <name type="scientific">Funneliformis geosporum</name>
    <dbReference type="NCBI Taxonomy" id="1117311"/>
    <lineage>
        <taxon>Eukaryota</taxon>
        <taxon>Fungi</taxon>
        <taxon>Fungi incertae sedis</taxon>
        <taxon>Mucoromycota</taxon>
        <taxon>Glomeromycotina</taxon>
        <taxon>Glomeromycetes</taxon>
        <taxon>Glomerales</taxon>
        <taxon>Glomeraceae</taxon>
        <taxon>Funneliformis</taxon>
    </lineage>
</organism>